<sequence length="452" mass="53022">MFEDEIQGGPKFHLGVSDFSKLVRTKAFVDKSLLIKEFLEDDFVLITAPRQFGKSTNMDMLKKFLEIAVDGRGEPMSDTQTTFNCNLFKEHNLRIFQDSAFFTTYCGQYPVIYANFSRATGDTFQSIIDEFRHIIQDAFEEHEYLLCSQRLNKIQIENFTYYYSNYRTLTEAEIISSLYVLCKCLRKHFQRNVVVLIDGCDTPILDGIHRNINENDIEIIVSFIRKLMTQLLKGNSYVHHGMINARSHFAKVLLEDCPNILHYPFLGNHRFSKYYGFSNKEVKHLLDQFGLIDKFKEVSDWYDGYRVVGQYDISMFNTWSILNFLKFRTPKDYWADLNTIKNLEQILKVPAIQEKVNKLLLGEEVCIYKPESVTIQHIKHLTHLYNKPLEAQDSVDVGLFFELSFDNGYFSIIRTSCTYLVLGIPNCEIENYFKRVLHKNVLRKRWGSIERL</sequence>
<evidence type="ECO:0000313" key="3">
    <source>
        <dbReference type="Proteomes" id="UP001152888"/>
    </source>
</evidence>
<dbReference type="InterPro" id="IPR018631">
    <property type="entry name" value="AAA-ATPase-like_dom"/>
</dbReference>
<dbReference type="Pfam" id="PF09820">
    <property type="entry name" value="AAA-ATPase_like"/>
    <property type="match status" value="1"/>
</dbReference>
<comment type="caution">
    <text evidence="2">The sequence shown here is derived from an EMBL/GenBank/DDBJ whole genome shotgun (WGS) entry which is preliminary data.</text>
</comment>
<dbReference type="EMBL" id="CAKOFQ010006816">
    <property type="protein sequence ID" value="CAH1973876.1"/>
    <property type="molecule type" value="Genomic_DNA"/>
</dbReference>
<dbReference type="Proteomes" id="UP001152888">
    <property type="component" value="Unassembled WGS sequence"/>
</dbReference>
<dbReference type="OrthoDB" id="10057079at2759"/>
<proteinExistence type="predicted"/>
<dbReference type="AlphaFoldDB" id="A0A9P0P794"/>
<dbReference type="PANTHER" id="PTHR34825:SF1">
    <property type="entry name" value="AAA-ATPASE-LIKE DOMAIN-CONTAINING PROTEIN"/>
    <property type="match status" value="1"/>
</dbReference>
<feature type="domain" description="AAA-ATPase-like" evidence="1">
    <location>
        <begin position="14"/>
        <end position="251"/>
    </location>
</feature>
<dbReference type="PANTHER" id="PTHR34825">
    <property type="entry name" value="CONSERVED PROTEIN, WITH A WEAK D-GALACTARATE DEHYDRATASE/ALTRONATE HYDROLASE DOMAIN"/>
    <property type="match status" value="1"/>
</dbReference>
<reference evidence="2" key="1">
    <citation type="submission" date="2022-03" db="EMBL/GenBank/DDBJ databases">
        <authorList>
            <person name="Sayadi A."/>
        </authorList>
    </citation>
    <scope>NUCLEOTIDE SEQUENCE</scope>
</reference>
<keyword evidence="3" id="KW-1185">Reference proteome</keyword>
<name>A0A9P0P794_ACAOB</name>
<protein>
    <recommendedName>
        <fullName evidence="1">AAA-ATPase-like domain-containing protein</fullName>
    </recommendedName>
</protein>
<evidence type="ECO:0000313" key="2">
    <source>
        <dbReference type="EMBL" id="CAH1973876.1"/>
    </source>
</evidence>
<gene>
    <name evidence="2" type="ORF">ACAOBT_LOCUS10786</name>
</gene>
<organism evidence="2 3">
    <name type="scientific">Acanthoscelides obtectus</name>
    <name type="common">Bean weevil</name>
    <name type="synonym">Bruchus obtectus</name>
    <dbReference type="NCBI Taxonomy" id="200917"/>
    <lineage>
        <taxon>Eukaryota</taxon>
        <taxon>Metazoa</taxon>
        <taxon>Ecdysozoa</taxon>
        <taxon>Arthropoda</taxon>
        <taxon>Hexapoda</taxon>
        <taxon>Insecta</taxon>
        <taxon>Pterygota</taxon>
        <taxon>Neoptera</taxon>
        <taxon>Endopterygota</taxon>
        <taxon>Coleoptera</taxon>
        <taxon>Polyphaga</taxon>
        <taxon>Cucujiformia</taxon>
        <taxon>Chrysomeloidea</taxon>
        <taxon>Chrysomelidae</taxon>
        <taxon>Bruchinae</taxon>
        <taxon>Bruchini</taxon>
        <taxon>Acanthoscelides</taxon>
    </lineage>
</organism>
<accession>A0A9P0P794</accession>
<evidence type="ECO:0000259" key="1">
    <source>
        <dbReference type="Pfam" id="PF09820"/>
    </source>
</evidence>